<evidence type="ECO:0000313" key="3">
    <source>
        <dbReference type="Proteomes" id="UP000192468"/>
    </source>
</evidence>
<feature type="domain" description="KAP NTPase" evidence="1">
    <location>
        <begin position="18"/>
        <end position="126"/>
    </location>
</feature>
<dbReference type="EMBL" id="FWXH01000003">
    <property type="protein sequence ID" value="SMC20872.1"/>
    <property type="molecule type" value="Genomic_DNA"/>
</dbReference>
<organism evidence="2 3">
    <name type="scientific">Clostridium acidisoli DSM 12555</name>
    <dbReference type="NCBI Taxonomy" id="1121291"/>
    <lineage>
        <taxon>Bacteria</taxon>
        <taxon>Bacillati</taxon>
        <taxon>Bacillota</taxon>
        <taxon>Clostridia</taxon>
        <taxon>Eubacteriales</taxon>
        <taxon>Clostridiaceae</taxon>
        <taxon>Clostridium</taxon>
    </lineage>
</organism>
<dbReference type="SUPFAM" id="SSF52540">
    <property type="entry name" value="P-loop containing nucleoside triphosphate hydrolases"/>
    <property type="match status" value="1"/>
</dbReference>
<dbReference type="AlphaFoldDB" id="A0A1W1XA91"/>
<dbReference type="OrthoDB" id="88903at2"/>
<reference evidence="2 3" key="1">
    <citation type="submission" date="2017-04" db="EMBL/GenBank/DDBJ databases">
        <authorList>
            <person name="Afonso C.L."/>
            <person name="Miller P.J."/>
            <person name="Scott M.A."/>
            <person name="Spackman E."/>
            <person name="Goraichik I."/>
            <person name="Dimitrov K.M."/>
            <person name="Suarez D.L."/>
            <person name="Swayne D.E."/>
        </authorList>
    </citation>
    <scope>NUCLEOTIDE SEQUENCE [LARGE SCALE GENOMIC DNA]</scope>
    <source>
        <strain evidence="2 3">DSM 12555</strain>
    </source>
</reference>
<dbReference type="InterPro" id="IPR011646">
    <property type="entry name" value="KAP_P-loop"/>
</dbReference>
<dbReference type="STRING" id="1121291.SAMN02745134_01126"/>
<proteinExistence type="predicted"/>
<dbReference type="InterPro" id="IPR027417">
    <property type="entry name" value="P-loop_NTPase"/>
</dbReference>
<dbReference type="Proteomes" id="UP000192468">
    <property type="component" value="Unassembled WGS sequence"/>
</dbReference>
<keyword evidence="3" id="KW-1185">Reference proteome</keyword>
<sequence>MNEFNKDCTFDHDDVLNRRNFANNLTQIIKEGNKYTFNNSLVIALDSPWCTGKTTFINKWISAIREDKIGNEKMEIIHYNAWDNDDWNEPLVSLLNELETHLKYIAKKEEIISDLKKTSIRLLKYMGKNVTQNLIKKKIRNRYGRHY</sequence>
<evidence type="ECO:0000313" key="2">
    <source>
        <dbReference type="EMBL" id="SMC20872.1"/>
    </source>
</evidence>
<accession>A0A1W1XA91</accession>
<protein>
    <submittedName>
        <fullName evidence="2">KAP family P-loop domain-containing protein</fullName>
    </submittedName>
</protein>
<dbReference type="Gene3D" id="3.40.50.300">
    <property type="entry name" value="P-loop containing nucleotide triphosphate hydrolases"/>
    <property type="match status" value="1"/>
</dbReference>
<name>A0A1W1XA91_9CLOT</name>
<dbReference type="RefSeq" id="WP_084114546.1">
    <property type="nucleotide sequence ID" value="NZ_FWXH01000003.1"/>
</dbReference>
<gene>
    <name evidence="2" type="ORF">SAMN02745134_01126</name>
</gene>
<evidence type="ECO:0000259" key="1">
    <source>
        <dbReference type="Pfam" id="PF07693"/>
    </source>
</evidence>
<dbReference type="Pfam" id="PF07693">
    <property type="entry name" value="KAP_NTPase"/>
    <property type="match status" value="1"/>
</dbReference>